<name>A0AAW0QQC6_9PEZI</name>
<organism evidence="2 3">
    <name type="scientific">Apiospora kogelbergensis</name>
    <dbReference type="NCBI Taxonomy" id="1337665"/>
    <lineage>
        <taxon>Eukaryota</taxon>
        <taxon>Fungi</taxon>
        <taxon>Dikarya</taxon>
        <taxon>Ascomycota</taxon>
        <taxon>Pezizomycotina</taxon>
        <taxon>Sordariomycetes</taxon>
        <taxon>Xylariomycetidae</taxon>
        <taxon>Amphisphaeriales</taxon>
        <taxon>Apiosporaceae</taxon>
        <taxon>Apiospora</taxon>
    </lineage>
</organism>
<evidence type="ECO:0000313" key="2">
    <source>
        <dbReference type="EMBL" id="KAK8101404.1"/>
    </source>
</evidence>
<dbReference type="InterPro" id="IPR035979">
    <property type="entry name" value="RBD_domain_sf"/>
</dbReference>
<dbReference type="EMBL" id="JAQQWP010000009">
    <property type="protein sequence ID" value="KAK8101404.1"/>
    <property type="molecule type" value="Genomic_DNA"/>
</dbReference>
<evidence type="ECO:0008006" key="4">
    <source>
        <dbReference type="Google" id="ProtNLM"/>
    </source>
</evidence>
<gene>
    <name evidence="2" type="ORF">PG999_011778</name>
</gene>
<comment type="caution">
    <text evidence="2">The sequence shown here is derived from an EMBL/GenBank/DDBJ whole genome shotgun (WGS) entry which is preliminary data.</text>
</comment>
<dbReference type="SUPFAM" id="SSF54928">
    <property type="entry name" value="RNA-binding domain, RBD"/>
    <property type="match status" value="1"/>
</dbReference>
<keyword evidence="3" id="KW-1185">Reference proteome</keyword>
<dbReference type="GO" id="GO:0003676">
    <property type="term" value="F:nucleic acid binding"/>
    <property type="evidence" value="ECO:0007669"/>
    <property type="project" value="InterPro"/>
</dbReference>
<dbReference type="Proteomes" id="UP001392437">
    <property type="component" value="Unassembled WGS sequence"/>
</dbReference>
<feature type="region of interest" description="Disordered" evidence="1">
    <location>
        <begin position="73"/>
        <end position="93"/>
    </location>
</feature>
<protein>
    <recommendedName>
        <fullName evidence="4">RRM domain-containing protein</fullName>
    </recommendedName>
</protein>
<proteinExistence type="predicted"/>
<feature type="region of interest" description="Disordered" evidence="1">
    <location>
        <begin position="1"/>
        <end position="22"/>
    </location>
</feature>
<reference evidence="2 3" key="1">
    <citation type="submission" date="2023-01" db="EMBL/GenBank/DDBJ databases">
        <title>Analysis of 21 Apiospora genomes using comparative genomics revels a genus with tremendous synthesis potential of carbohydrate active enzymes and secondary metabolites.</title>
        <authorList>
            <person name="Sorensen T."/>
        </authorList>
    </citation>
    <scope>NUCLEOTIDE SEQUENCE [LARGE SCALE GENOMIC DNA]</scope>
    <source>
        <strain evidence="2 3">CBS 117206</strain>
    </source>
</reference>
<evidence type="ECO:0000256" key="1">
    <source>
        <dbReference type="SAM" id="MobiDB-lite"/>
    </source>
</evidence>
<evidence type="ECO:0000313" key="3">
    <source>
        <dbReference type="Proteomes" id="UP001392437"/>
    </source>
</evidence>
<sequence length="359" mass="39200">MNHQASIPFHEQHGANSALAVGGPTRRRAISRDLDRSHPTSPSQEVSHPTLASLVKDSIPLSPIKSTVDGARHFNLSEGPSNDTVIDPPTGRRFRPRASNTQLQDALRRVPSNYAGNILSGENLSACIPAYENCSLFVRDLPPDLTYETLFAALRGIGRIASAYINRPTEVHPSCAAKLVLKGEMRIGHHVPNVLWNKVRVAAQPRSSNPNGGGSRAIRVAGPPSVVNEEYILSLFAAHFYFELDGAPKLVHRDYNTATIEFIFASYINQAENAFQLFNKDRRADDLSKGERGREHGRGHNGWGGIPPKQAFGPAGGDLGSLVVRITAHFFFEFYGAPSVARRAEDMATAEFTFAVTTK</sequence>
<feature type="region of interest" description="Disordered" evidence="1">
    <location>
        <begin position="286"/>
        <end position="307"/>
    </location>
</feature>
<accession>A0AAW0QQC6</accession>
<feature type="compositionally biased region" description="Basic and acidic residues" evidence="1">
    <location>
        <begin position="286"/>
        <end position="298"/>
    </location>
</feature>
<dbReference type="AlphaFoldDB" id="A0AAW0QQC6"/>